<evidence type="ECO:0000256" key="1">
    <source>
        <dbReference type="SAM" id="Phobius"/>
    </source>
</evidence>
<name>A0A1F6C328_9BACT</name>
<feature type="transmembrane region" description="Helical" evidence="1">
    <location>
        <begin position="75"/>
        <end position="96"/>
    </location>
</feature>
<feature type="transmembrane region" description="Helical" evidence="1">
    <location>
        <begin position="7"/>
        <end position="27"/>
    </location>
</feature>
<evidence type="ECO:0000313" key="2">
    <source>
        <dbReference type="EMBL" id="OGG43207.1"/>
    </source>
</evidence>
<feature type="transmembrane region" description="Helical" evidence="1">
    <location>
        <begin position="212"/>
        <end position="229"/>
    </location>
</feature>
<dbReference type="EMBL" id="MFKP01000047">
    <property type="protein sequence ID" value="OGG43207.1"/>
    <property type="molecule type" value="Genomic_DNA"/>
</dbReference>
<protein>
    <submittedName>
        <fullName evidence="2">Uncharacterized protein</fullName>
    </submittedName>
</protein>
<feature type="transmembrane region" description="Helical" evidence="1">
    <location>
        <begin position="175"/>
        <end position="200"/>
    </location>
</feature>
<sequence length="272" mass="30173">MTETKAMFLFALFSLVFSATLFVVGILDAFSGAALGYVIGGIFFPWAAIRIQHVWKGLSPAERTQDYSFSEVRRFFMVSAIFTSTAIIPHYLMVLWGADIKLITIVNWLSHVLLTLQIILGARMVVSLYNHRWVSSVTVGLAFLGILSLLVNVMFPDVFVHIQGSRYPLLQPSQQFSFFQQALIFFGITLPSINLLIQAIRVRAETRVKRTAALLGGGFLLGVLTAVVIDYGTGLFAAVAVTILVTLYPFTVSLAGIRMAKEREERNRNISS</sequence>
<gene>
    <name evidence="2" type="ORF">A2841_03510</name>
</gene>
<feature type="transmembrane region" description="Helical" evidence="1">
    <location>
        <begin position="235"/>
        <end position="257"/>
    </location>
</feature>
<reference evidence="2 3" key="1">
    <citation type="journal article" date="2016" name="Nat. Commun.">
        <title>Thousands of microbial genomes shed light on interconnected biogeochemical processes in an aquifer system.</title>
        <authorList>
            <person name="Anantharaman K."/>
            <person name="Brown C.T."/>
            <person name="Hug L.A."/>
            <person name="Sharon I."/>
            <person name="Castelle C.J."/>
            <person name="Probst A.J."/>
            <person name="Thomas B.C."/>
            <person name="Singh A."/>
            <person name="Wilkins M.J."/>
            <person name="Karaoz U."/>
            <person name="Brodie E.L."/>
            <person name="Williams K.H."/>
            <person name="Hubbard S.S."/>
            <person name="Banfield J.F."/>
        </authorList>
    </citation>
    <scope>NUCLEOTIDE SEQUENCE [LARGE SCALE GENOMIC DNA]</scope>
</reference>
<proteinExistence type="predicted"/>
<feature type="transmembrane region" description="Helical" evidence="1">
    <location>
        <begin position="33"/>
        <end position="55"/>
    </location>
</feature>
<comment type="caution">
    <text evidence="2">The sequence shown here is derived from an EMBL/GenBank/DDBJ whole genome shotgun (WGS) entry which is preliminary data.</text>
</comment>
<dbReference type="AlphaFoldDB" id="A0A1F6C328"/>
<keyword evidence="1" id="KW-0472">Membrane</keyword>
<keyword evidence="1" id="KW-0812">Transmembrane</keyword>
<organism evidence="2 3">
    <name type="scientific">Candidatus Kaiserbacteria bacterium RIFCSPHIGHO2_01_FULL_48_10</name>
    <dbReference type="NCBI Taxonomy" id="1798476"/>
    <lineage>
        <taxon>Bacteria</taxon>
        <taxon>Candidatus Kaiseribacteriota</taxon>
    </lineage>
</organism>
<dbReference type="Proteomes" id="UP000178249">
    <property type="component" value="Unassembled WGS sequence"/>
</dbReference>
<accession>A0A1F6C328</accession>
<evidence type="ECO:0000313" key="3">
    <source>
        <dbReference type="Proteomes" id="UP000178249"/>
    </source>
</evidence>
<keyword evidence="1" id="KW-1133">Transmembrane helix</keyword>
<feature type="transmembrane region" description="Helical" evidence="1">
    <location>
        <begin position="133"/>
        <end position="155"/>
    </location>
</feature>
<feature type="transmembrane region" description="Helical" evidence="1">
    <location>
        <begin position="108"/>
        <end position="126"/>
    </location>
</feature>